<reference evidence="2 3" key="1">
    <citation type="submission" date="2018-08" db="EMBL/GenBank/DDBJ databases">
        <title>A genome reference for cultivated species of the human gut microbiota.</title>
        <authorList>
            <person name="Zou Y."/>
            <person name="Xue W."/>
            <person name="Luo G."/>
        </authorList>
    </citation>
    <scope>NUCLEOTIDE SEQUENCE [LARGE SCALE GENOMIC DNA]</scope>
    <source>
        <strain evidence="2 3">AM50-15</strain>
    </source>
</reference>
<evidence type="ECO:0000313" key="3">
    <source>
        <dbReference type="Proteomes" id="UP000285173"/>
    </source>
</evidence>
<proteinExistence type="predicted"/>
<protein>
    <submittedName>
        <fullName evidence="2">Uncharacterized protein</fullName>
    </submittedName>
</protein>
<sequence length="81" mass="9435">ESGEGYSVSPLHRERRDRRLRQRTRTKVVVSPLHRERRDRRLRQRTRTKVVTGNRAFAPGKDDPGEGGEEAEDGFKDVHDL</sequence>
<comment type="caution">
    <text evidence="2">The sequence shown here is derived from an EMBL/GenBank/DDBJ whole genome shotgun (WGS) entry which is preliminary data.</text>
</comment>
<accession>A0A413NGJ6</accession>
<dbReference type="AlphaFoldDB" id="A0A413NGJ6"/>
<feature type="compositionally biased region" description="Basic residues" evidence="1">
    <location>
        <begin position="13"/>
        <end position="23"/>
    </location>
</feature>
<gene>
    <name evidence="2" type="ORF">DW986_10180</name>
</gene>
<feature type="region of interest" description="Disordered" evidence="1">
    <location>
        <begin position="1"/>
        <end position="23"/>
    </location>
</feature>
<organism evidence="2 3">
    <name type="scientific">Parabacteroides merdae</name>
    <dbReference type="NCBI Taxonomy" id="46503"/>
    <lineage>
        <taxon>Bacteria</taxon>
        <taxon>Pseudomonadati</taxon>
        <taxon>Bacteroidota</taxon>
        <taxon>Bacteroidia</taxon>
        <taxon>Bacteroidales</taxon>
        <taxon>Tannerellaceae</taxon>
        <taxon>Parabacteroides</taxon>
    </lineage>
</organism>
<feature type="region of interest" description="Disordered" evidence="1">
    <location>
        <begin position="54"/>
        <end position="81"/>
    </location>
</feature>
<name>A0A413NGJ6_9BACT</name>
<evidence type="ECO:0000256" key="1">
    <source>
        <dbReference type="SAM" id="MobiDB-lite"/>
    </source>
</evidence>
<dbReference type="Proteomes" id="UP000285173">
    <property type="component" value="Unassembled WGS sequence"/>
</dbReference>
<dbReference type="EMBL" id="QSEF01000013">
    <property type="protein sequence ID" value="RGZ47628.1"/>
    <property type="molecule type" value="Genomic_DNA"/>
</dbReference>
<evidence type="ECO:0000313" key="2">
    <source>
        <dbReference type="EMBL" id="RGZ47628.1"/>
    </source>
</evidence>
<feature type="non-terminal residue" evidence="2">
    <location>
        <position position="1"/>
    </location>
</feature>